<dbReference type="Proteomes" id="UP000005707">
    <property type="component" value="Unassembled WGS sequence"/>
</dbReference>
<comment type="caution">
    <text evidence="2">The sequence shown here is derived from an EMBL/GenBank/DDBJ whole genome shotgun (WGS) entry which is preliminary data.</text>
</comment>
<dbReference type="SUPFAM" id="SSF158622">
    <property type="entry name" value="YheA/YmcA-like"/>
    <property type="match status" value="1"/>
</dbReference>
<dbReference type="AlphaFoldDB" id="U2DZN2"/>
<feature type="coiled-coil region" evidence="1">
    <location>
        <begin position="29"/>
        <end position="77"/>
    </location>
</feature>
<evidence type="ECO:0008006" key="4">
    <source>
        <dbReference type="Google" id="ProtNLM"/>
    </source>
</evidence>
<dbReference type="FunCoup" id="U2DZN2">
    <property type="interactions" value="7"/>
</dbReference>
<dbReference type="PIRSF" id="PIRSF021287">
    <property type="entry name" value="Biofilm_formation_YmcA"/>
    <property type="match status" value="1"/>
</dbReference>
<organism evidence="2 3">
    <name type="scientific">Haloplasma contractile SSD-17B</name>
    <dbReference type="NCBI Taxonomy" id="1033810"/>
    <lineage>
        <taxon>Bacteria</taxon>
        <taxon>Bacillati</taxon>
        <taxon>Mycoplasmatota</taxon>
        <taxon>Mollicutes</taxon>
        <taxon>Haloplasmatales</taxon>
        <taxon>Haloplasmataceae</taxon>
        <taxon>Haloplasma</taxon>
    </lineage>
</organism>
<reference evidence="2 3" key="1">
    <citation type="journal article" date="2011" name="J. Bacteriol.">
        <title>Genome sequence of Haloplasma contractile, an unusual contractile bacterium from a deep-sea anoxic brine lake.</title>
        <authorList>
            <person name="Antunes A."/>
            <person name="Alam I."/>
            <person name="El Dorry H."/>
            <person name="Siam R."/>
            <person name="Robertson A."/>
            <person name="Bajic V.B."/>
            <person name="Stingl U."/>
        </authorList>
    </citation>
    <scope>NUCLEOTIDE SEQUENCE [LARGE SCALE GENOMIC DNA]</scope>
    <source>
        <strain evidence="2 3">SSD-17B</strain>
    </source>
</reference>
<reference evidence="2 3" key="2">
    <citation type="journal article" date="2013" name="PLoS ONE">
        <title>INDIGO - INtegrated Data Warehouse of MIcrobial GenOmes with Examples from the Red Sea Extremophiles.</title>
        <authorList>
            <person name="Alam I."/>
            <person name="Antunes A."/>
            <person name="Kamau A.A."/>
            <person name="Ba Alawi W."/>
            <person name="Kalkatawi M."/>
            <person name="Stingl U."/>
            <person name="Bajic V.B."/>
        </authorList>
    </citation>
    <scope>NUCLEOTIDE SEQUENCE [LARGE SCALE GENOMIC DNA]</scope>
    <source>
        <strain evidence="2 3">SSD-17B</strain>
    </source>
</reference>
<evidence type="ECO:0000313" key="3">
    <source>
        <dbReference type="Proteomes" id="UP000005707"/>
    </source>
</evidence>
<dbReference type="STRING" id="1033810.HLPCO_000328"/>
<evidence type="ECO:0000256" key="1">
    <source>
        <dbReference type="SAM" id="Coils"/>
    </source>
</evidence>
<name>U2DZN2_9MOLU</name>
<dbReference type="Gene3D" id="1.20.1500.10">
    <property type="entry name" value="YheA/YmcA-like"/>
    <property type="match status" value="1"/>
</dbReference>
<gene>
    <name evidence="2" type="ORF">HLPCO_000328</name>
</gene>
<dbReference type="InParanoid" id="U2DZN2"/>
<dbReference type="OrthoDB" id="411339at2"/>
<proteinExistence type="predicted"/>
<dbReference type="InterPro" id="IPR010368">
    <property type="entry name" value="Com_YlbF"/>
</dbReference>
<dbReference type="Pfam" id="PF06133">
    <property type="entry name" value="Com_YlbF"/>
    <property type="match status" value="1"/>
</dbReference>
<sequence>MNNQGIEEQLDHLLALIDENEAVRRFRELEKMLNENEVIKQRIEQFKDVQKLYTVKEAKKEEEAEALKSLYEETKDNLLNIPLFNEYINLQTELNDLLQQISFILEHELEKDRV</sequence>
<keyword evidence="1" id="KW-0175">Coiled coil</keyword>
<dbReference type="InterPro" id="IPR016783">
    <property type="entry name" value="Biofilm_formation_YmcA"/>
</dbReference>
<dbReference type="RefSeq" id="WP_008826233.1">
    <property type="nucleotide sequence ID" value="NZ_AFNU02000001.1"/>
</dbReference>
<dbReference type="EMBL" id="AFNU02000001">
    <property type="protein sequence ID" value="ERJ13662.1"/>
    <property type="molecule type" value="Genomic_DNA"/>
</dbReference>
<keyword evidence="3" id="KW-1185">Reference proteome</keyword>
<accession>U2DZN2</accession>
<protein>
    <recommendedName>
        <fullName evidence="4">YlbF family regulator</fullName>
    </recommendedName>
</protein>
<evidence type="ECO:0000313" key="2">
    <source>
        <dbReference type="EMBL" id="ERJ13662.1"/>
    </source>
</evidence>
<dbReference type="InterPro" id="IPR023378">
    <property type="entry name" value="YheA/YmcA-like_dom_sf"/>
</dbReference>